<dbReference type="AlphaFoldDB" id="A0AA38M9Z2"/>
<dbReference type="EMBL" id="JALNTZ010000006">
    <property type="protein sequence ID" value="KAJ3648531.1"/>
    <property type="molecule type" value="Genomic_DNA"/>
</dbReference>
<reference evidence="1" key="1">
    <citation type="journal article" date="2023" name="G3 (Bethesda)">
        <title>Whole genome assemblies of Zophobas morio and Tenebrio molitor.</title>
        <authorList>
            <person name="Kaur S."/>
            <person name="Stinson S.A."/>
            <person name="diCenzo G.C."/>
        </authorList>
    </citation>
    <scope>NUCLEOTIDE SEQUENCE</scope>
    <source>
        <strain evidence="1">QUZm001</strain>
    </source>
</reference>
<dbReference type="Proteomes" id="UP001168821">
    <property type="component" value="Unassembled WGS sequence"/>
</dbReference>
<gene>
    <name evidence="1" type="ORF">Zmor_020327</name>
</gene>
<evidence type="ECO:0000313" key="2">
    <source>
        <dbReference type="Proteomes" id="UP001168821"/>
    </source>
</evidence>
<accession>A0AA38M9Z2</accession>
<proteinExistence type="predicted"/>
<evidence type="ECO:0000313" key="1">
    <source>
        <dbReference type="EMBL" id="KAJ3648531.1"/>
    </source>
</evidence>
<comment type="caution">
    <text evidence="1">The sequence shown here is derived from an EMBL/GenBank/DDBJ whole genome shotgun (WGS) entry which is preliminary data.</text>
</comment>
<name>A0AA38M9Z2_9CUCU</name>
<sequence>MLANPKFPQKHTQYFFRLLLHIEFVFAARNDHYQHVKRRRPETLSLLSISSRTEGRKARGGTRPVCQRVSVCDMLPWIRQVQTRRSIQVAAPSWPACSPEIAAREAHPQQDCC</sequence>
<protein>
    <submittedName>
        <fullName evidence="1">Uncharacterized protein</fullName>
    </submittedName>
</protein>
<keyword evidence="2" id="KW-1185">Reference proteome</keyword>
<organism evidence="1 2">
    <name type="scientific">Zophobas morio</name>
    <dbReference type="NCBI Taxonomy" id="2755281"/>
    <lineage>
        <taxon>Eukaryota</taxon>
        <taxon>Metazoa</taxon>
        <taxon>Ecdysozoa</taxon>
        <taxon>Arthropoda</taxon>
        <taxon>Hexapoda</taxon>
        <taxon>Insecta</taxon>
        <taxon>Pterygota</taxon>
        <taxon>Neoptera</taxon>
        <taxon>Endopterygota</taxon>
        <taxon>Coleoptera</taxon>
        <taxon>Polyphaga</taxon>
        <taxon>Cucujiformia</taxon>
        <taxon>Tenebrionidae</taxon>
        <taxon>Zophobas</taxon>
    </lineage>
</organism>